<dbReference type="Gene3D" id="1.20.90.10">
    <property type="entry name" value="Phospholipase A2 domain"/>
    <property type="match status" value="1"/>
</dbReference>
<name>A0A2N6NR52_BEABA</name>
<dbReference type="GO" id="GO:0006644">
    <property type="term" value="P:phospholipid metabolic process"/>
    <property type="evidence" value="ECO:0007669"/>
    <property type="project" value="InterPro"/>
</dbReference>
<comment type="caution">
    <text evidence="1">The sequence shown here is derived from an EMBL/GenBank/DDBJ whole genome shotgun (WGS) entry which is preliminary data.</text>
</comment>
<proteinExistence type="predicted"/>
<protein>
    <submittedName>
        <fullName evidence="1">Putative secreted protein</fullName>
    </submittedName>
</protein>
<sequence length="216" mass="24609">MAVAAAANSVTLLTTDSPDSPAHIARAVLDSHIMTCSEAATDKLIFEASMSTFQNASETENPSMCIWTWSDSCSWRPHRFNFSPSCERLNFGYRNTKLQGRFTSSMKTRLDDNFKKDLYEYCARFSSSAKGGECRDMADWYVFLRRRLRWAGNPVDFGEDAHDRLKKLVEVDLLDIKVDADIEGQKIPESEEHGKDVDDLDAWFGPTRCYIKRHGE</sequence>
<dbReference type="Proteomes" id="UP000235728">
    <property type="component" value="Unassembled WGS sequence"/>
</dbReference>
<evidence type="ECO:0000313" key="2">
    <source>
        <dbReference type="Proteomes" id="UP000235728"/>
    </source>
</evidence>
<dbReference type="GO" id="GO:0004623">
    <property type="term" value="F:phospholipase A2 activity"/>
    <property type="evidence" value="ECO:0007669"/>
    <property type="project" value="InterPro"/>
</dbReference>
<organism evidence="1 2">
    <name type="scientific">Beauveria bassiana</name>
    <name type="common">White muscardine disease fungus</name>
    <name type="synonym">Tritirachium shiotae</name>
    <dbReference type="NCBI Taxonomy" id="176275"/>
    <lineage>
        <taxon>Eukaryota</taxon>
        <taxon>Fungi</taxon>
        <taxon>Dikarya</taxon>
        <taxon>Ascomycota</taxon>
        <taxon>Pezizomycotina</taxon>
        <taxon>Sordariomycetes</taxon>
        <taxon>Hypocreomycetidae</taxon>
        <taxon>Hypocreales</taxon>
        <taxon>Cordycipitaceae</taxon>
        <taxon>Beauveria</taxon>
    </lineage>
</organism>
<dbReference type="AlphaFoldDB" id="A0A2N6NR52"/>
<dbReference type="InterPro" id="IPR036444">
    <property type="entry name" value="PLipase_A2_dom_sf"/>
</dbReference>
<dbReference type="EMBL" id="MRVG01000004">
    <property type="protein sequence ID" value="PMB69752.1"/>
    <property type="molecule type" value="Genomic_DNA"/>
</dbReference>
<accession>A0A2N6NR52</accession>
<gene>
    <name evidence="1" type="ORF">BM221_004399</name>
</gene>
<reference evidence="1 2" key="1">
    <citation type="journal article" date="2016" name="Appl. Microbiol. Biotechnol.">
        <title>Characterization of T-DNA insertion mutants with decreased virulence in the entomopathogenic fungus Beauveria bassiana JEF-007.</title>
        <authorList>
            <person name="Kim S."/>
            <person name="Lee S.J."/>
            <person name="Nai Y.S."/>
            <person name="Yu J.S."/>
            <person name="Lee M.R."/>
            <person name="Yang Y.T."/>
            <person name="Kim J.S."/>
        </authorList>
    </citation>
    <scope>NUCLEOTIDE SEQUENCE [LARGE SCALE GENOMIC DNA]</scope>
    <source>
        <strain evidence="1 2">JEF-007</strain>
    </source>
</reference>
<dbReference type="SUPFAM" id="SSF48619">
    <property type="entry name" value="Phospholipase A2, PLA2"/>
    <property type="match status" value="1"/>
</dbReference>
<dbReference type="Pfam" id="PF09056">
    <property type="entry name" value="Phospholip_A2_3"/>
    <property type="match status" value="1"/>
</dbReference>
<dbReference type="InterPro" id="IPR015141">
    <property type="entry name" value="PLipase_A2_prok/fun"/>
</dbReference>
<evidence type="ECO:0000313" key="1">
    <source>
        <dbReference type="EMBL" id="PMB69752.1"/>
    </source>
</evidence>
<dbReference type="GO" id="GO:0050482">
    <property type="term" value="P:arachidonate secretion"/>
    <property type="evidence" value="ECO:0007669"/>
    <property type="project" value="InterPro"/>
</dbReference>